<comment type="caution">
    <text evidence="3">The sequence shown here is derived from an EMBL/GenBank/DDBJ whole genome shotgun (WGS) entry which is preliminary data.</text>
</comment>
<feature type="transmembrane region" description="Helical" evidence="2">
    <location>
        <begin position="228"/>
        <end position="250"/>
    </location>
</feature>
<accession>A0A6N7RKU5</accession>
<dbReference type="EMBL" id="VTFY01000002">
    <property type="protein sequence ID" value="MRX81744.1"/>
    <property type="molecule type" value="Genomic_DNA"/>
</dbReference>
<gene>
    <name evidence="3" type="ORF">GJG86_04465</name>
</gene>
<sequence length="381" mass="38349">MSEQTNIPSTAGAPGGEAAARVREKALAAKRLAAAAQRLVPAHGTDAQRSAVQDAQVASIMADEAMAAVSDDEALAVAMAEEASTLAIESLKAAQAAAPGPAHAAPVPAHAAPEAEPVPVVPVVPAAQNASGEAAPARGASREDLARSVPAIPVPEPAPASPTSAAAPAPAVTDAPAAPAAAAAQDVSRETPACPVAPLPAASVAAPVQAAAGMPAIPAKRSHKFRTACIALSGVLLVMTGLVAGAWFGLFRLPDPVQERIYLLPDAHAQAGTLNAADIDVAPGSFQMVLNQLCTMAEGSLNCPIQFENPAANQYSARVVLEVDGEELARSGMVAPGSYVPAVRLDRALEPGDHEMRAVVLVYSGATQVNTLASDVTVRVK</sequence>
<keyword evidence="2" id="KW-0472">Membrane</keyword>
<evidence type="ECO:0000256" key="1">
    <source>
        <dbReference type="SAM" id="MobiDB-lite"/>
    </source>
</evidence>
<name>A0A6N7RKU5_9ACTN</name>
<dbReference type="AlphaFoldDB" id="A0A6N7RKU5"/>
<protein>
    <submittedName>
        <fullName evidence="3">Uncharacterized protein</fullName>
    </submittedName>
</protein>
<organism evidence="3 4">
    <name type="scientific">Eggerthella guodeyinii</name>
    <dbReference type="NCBI Taxonomy" id="2690837"/>
    <lineage>
        <taxon>Bacteria</taxon>
        <taxon>Bacillati</taxon>
        <taxon>Actinomycetota</taxon>
        <taxon>Coriobacteriia</taxon>
        <taxon>Eggerthellales</taxon>
        <taxon>Eggerthellaceae</taxon>
        <taxon>Eggerthella</taxon>
    </lineage>
</organism>
<keyword evidence="2" id="KW-1133">Transmembrane helix</keyword>
<feature type="compositionally biased region" description="Low complexity" evidence="1">
    <location>
        <begin position="161"/>
        <end position="172"/>
    </location>
</feature>
<keyword evidence="2" id="KW-0812">Transmembrane</keyword>
<dbReference type="Proteomes" id="UP000438093">
    <property type="component" value="Unassembled WGS sequence"/>
</dbReference>
<evidence type="ECO:0000256" key="2">
    <source>
        <dbReference type="SAM" id="Phobius"/>
    </source>
</evidence>
<proteinExistence type="predicted"/>
<evidence type="ECO:0000313" key="4">
    <source>
        <dbReference type="Proteomes" id="UP000438093"/>
    </source>
</evidence>
<evidence type="ECO:0000313" key="3">
    <source>
        <dbReference type="EMBL" id="MRX81744.1"/>
    </source>
</evidence>
<dbReference type="RefSeq" id="WP_154332625.1">
    <property type="nucleotide sequence ID" value="NZ_VTFY01000002.1"/>
</dbReference>
<feature type="region of interest" description="Disordered" evidence="1">
    <location>
        <begin position="151"/>
        <end position="172"/>
    </location>
</feature>
<reference evidence="4" key="1">
    <citation type="submission" date="2019-08" db="EMBL/GenBank/DDBJ databases">
        <title>Arthrobacter sp. nov., isolated from plateau pika and Tibetan wild ass.</title>
        <authorList>
            <person name="Ge Y."/>
        </authorList>
    </citation>
    <scope>NUCLEOTIDE SEQUENCE [LARGE SCALE GENOMIC DNA]</scope>
    <source>
        <strain evidence="4">HF-4214</strain>
    </source>
</reference>
<keyword evidence="4" id="KW-1185">Reference proteome</keyword>